<dbReference type="SUPFAM" id="SSF117281">
    <property type="entry name" value="Kelch motif"/>
    <property type="match status" value="1"/>
</dbReference>
<keyword evidence="3" id="KW-0732">Signal</keyword>
<dbReference type="InterPro" id="IPR006652">
    <property type="entry name" value="Kelch_1"/>
</dbReference>
<dbReference type="Gene3D" id="2.120.10.80">
    <property type="entry name" value="Kelch-type beta propeller"/>
    <property type="match status" value="2"/>
</dbReference>
<dbReference type="InterPro" id="IPR015915">
    <property type="entry name" value="Kelch-typ_b-propeller"/>
</dbReference>
<gene>
    <name evidence="4" type="ORF">SAMN04488505_103721</name>
</gene>
<feature type="signal peptide" evidence="3">
    <location>
        <begin position="1"/>
        <end position="19"/>
    </location>
</feature>
<sequence>MLMRYSTGFCLLMSLTWMACSKSSDSTTTVGNWVHKVDFKGAARSEAVSFTINDTAFVGTGYDGTNRLKDFYSYDAERNTWTQRASLPDAAPGRNSAVAFAVGGKGYMGTGTDGVNKFNDFYEYDPASNAWTAKAPFPGTPRYGAVGFAVDGNGYIATGYDGTWLNDNYQYNPASNSWSGKADVPNSKRQDASAFVIGDSAYIVTGTSNLTTINELSRYDPKHDSWILKRAITNVSDDDYDNDYTSIAGSNCSVFVMNNKAYLATGAKPSISNVVWEYDPVTDLWDLKQPFEGTARTGAVGFAIKNRGFVTTGSSGSVQLSDTWEFNPTQDYNKND</sequence>
<organism evidence="4 5">
    <name type="scientific">Chitinophaga rupis</name>
    <dbReference type="NCBI Taxonomy" id="573321"/>
    <lineage>
        <taxon>Bacteria</taxon>
        <taxon>Pseudomonadati</taxon>
        <taxon>Bacteroidota</taxon>
        <taxon>Chitinophagia</taxon>
        <taxon>Chitinophagales</taxon>
        <taxon>Chitinophagaceae</taxon>
        <taxon>Chitinophaga</taxon>
    </lineage>
</organism>
<dbReference type="InterPro" id="IPR011043">
    <property type="entry name" value="Gal_Oxase/kelch_b-propeller"/>
</dbReference>
<dbReference type="EMBL" id="FOBB01000003">
    <property type="protein sequence ID" value="SEM22475.1"/>
    <property type="molecule type" value="Genomic_DNA"/>
</dbReference>
<dbReference type="Proteomes" id="UP000198984">
    <property type="component" value="Unassembled WGS sequence"/>
</dbReference>
<reference evidence="4 5" key="1">
    <citation type="submission" date="2016-10" db="EMBL/GenBank/DDBJ databases">
        <authorList>
            <person name="de Groot N.N."/>
        </authorList>
    </citation>
    <scope>NUCLEOTIDE SEQUENCE [LARGE SCALE GENOMIC DNA]</scope>
    <source>
        <strain evidence="4 5">DSM 21039</strain>
    </source>
</reference>
<proteinExistence type="predicted"/>
<keyword evidence="2" id="KW-0677">Repeat</keyword>
<evidence type="ECO:0000313" key="4">
    <source>
        <dbReference type="EMBL" id="SEM22475.1"/>
    </source>
</evidence>
<evidence type="ECO:0000313" key="5">
    <source>
        <dbReference type="Proteomes" id="UP000198984"/>
    </source>
</evidence>
<evidence type="ECO:0000256" key="1">
    <source>
        <dbReference type="ARBA" id="ARBA00022441"/>
    </source>
</evidence>
<evidence type="ECO:0000256" key="3">
    <source>
        <dbReference type="SAM" id="SignalP"/>
    </source>
</evidence>
<dbReference type="PROSITE" id="PS51257">
    <property type="entry name" value="PROKAR_LIPOPROTEIN"/>
    <property type="match status" value="1"/>
</dbReference>
<keyword evidence="5" id="KW-1185">Reference proteome</keyword>
<protein>
    <submittedName>
        <fullName evidence="4">Galactose oxidase, central domain</fullName>
    </submittedName>
</protein>
<evidence type="ECO:0000256" key="2">
    <source>
        <dbReference type="ARBA" id="ARBA00022737"/>
    </source>
</evidence>
<feature type="chain" id="PRO_5011588037" evidence="3">
    <location>
        <begin position="20"/>
        <end position="336"/>
    </location>
</feature>
<accession>A0A1H7WMW9</accession>
<dbReference type="Pfam" id="PF01344">
    <property type="entry name" value="Kelch_1"/>
    <property type="match status" value="1"/>
</dbReference>
<dbReference type="PANTHER" id="PTHR45632">
    <property type="entry name" value="LD33804P"/>
    <property type="match status" value="1"/>
</dbReference>
<dbReference type="SUPFAM" id="SSF50965">
    <property type="entry name" value="Galactose oxidase, central domain"/>
    <property type="match status" value="1"/>
</dbReference>
<dbReference type="PANTHER" id="PTHR45632:SF3">
    <property type="entry name" value="KELCH-LIKE PROTEIN 32"/>
    <property type="match status" value="1"/>
</dbReference>
<dbReference type="STRING" id="573321.SAMN04488505_103721"/>
<keyword evidence="1" id="KW-0880">Kelch repeat</keyword>
<name>A0A1H7WMW9_9BACT</name>
<dbReference type="AlphaFoldDB" id="A0A1H7WMW9"/>